<keyword evidence="1" id="KW-0521">NADP</keyword>
<evidence type="ECO:0000313" key="4">
    <source>
        <dbReference type="EMBL" id="KJF17690.1"/>
    </source>
</evidence>
<dbReference type="Gene3D" id="3.40.50.720">
    <property type="entry name" value="NAD(P)-binding Rossmann-like Domain"/>
    <property type="match status" value="1"/>
</dbReference>
<dbReference type="Pfam" id="PF00107">
    <property type="entry name" value="ADH_zinc_N"/>
    <property type="match status" value="1"/>
</dbReference>
<dbReference type="Pfam" id="PF08240">
    <property type="entry name" value="ADH_N"/>
    <property type="match status" value="1"/>
</dbReference>
<sequence length="313" mass="32472">MNAAKIIDKTILFTTCPDPTISDEELLVRVAGAGLNAADLLQVGGFYPPPNGVVSDIPGLEFSGTVVAQGSKVPTNWINRPIMGIVAGGAQAEMVKIHFSNAIEVDQTLPLVKWSAIPEAYTTAYDALFSQGEISAGDRVLITGATGGVGTAAIALAKFAGATVFGVSRTDEGLLAIERQGAMAISPSQIATSGPFDLILELVGGVNMASNLQALSLLGRIVIIGVGAGPKAEVDLRMIMAKRATVRGSTLRPRSVGEKAQIAQRIQSHILPAIKDGTFGPLISAVYPASKAALAYSDFSKSKVGKLILDFSI</sequence>
<comment type="caution">
    <text evidence="4">The sequence shown here is derived from an EMBL/GenBank/DDBJ whole genome shotgun (WGS) entry which is preliminary data.</text>
</comment>
<dbReference type="SUPFAM" id="SSF50129">
    <property type="entry name" value="GroES-like"/>
    <property type="match status" value="1"/>
</dbReference>
<gene>
    <name evidence="4" type="primary">ppsC</name>
    <name evidence="4" type="ORF">AXFE_13980</name>
</gene>
<dbReference type="InterPro" id="IPR013149">
    <property type="entry name" value="ADH-like_C"/>
</dbReference>
<dbReference type="InterPro" id="IPR013154">
    <property type="entry name" value="ADH-like_N"/>
</dbReference>
<keyword evidence="4" id="KW-0012">Acyltransferase</keyword>
<dbReference type="RefSeq" id="WP_152625914.1">
    <property type="nucleotide sequence ID" value="NZ_JXYS01000031.1"/>
</dbReference>
<dbReference type="GO" id="GO:0016651">
    <property type="term" value="F:oxidoreductase activity, acting on NAD(P)H"/>
    <property type="evidence" value="ECO:0007669"/>
    <property type="project" value="TreeGrafter"/>
</dbReference>
<protein>
    <submittedName>
        <fullName evidence="4">Phthiocerol synthesis polyketide synthase type I PpsC</fullName>
        <ecNumber evidence="4">2.3.1.41</ecNumber>
    </submittedName>
</protein>
<dbReference type="PANTHER" id="PTHR48106:SF8">
    <property type="entry name" value="OS02G0805600 PROTEIN"/>
    <property type="match status" value="1"/>
</dbReference>
<dbReference type="EC" id="2.3.1.41" evidence="4"/>
<dbReference type="EMBL" id="JXYS01000031">
    <property type="protein sequence ID" value="KJF17690.1"/>
    <property type="molecule type" value="Genomic_DNA"/>
</dbReference>
<evidence type="ECO:0000256" key="2">
    <source>
        <dbReference type="ARBA" id="ARBA00023002"/>
    </source>
</evidence>
<accession>A0A0D8HI77</accession>
<organism evidence="4 5">
    <name type="scientific">Acidithrix ferrooxidans</name>
    <dbReference type="NCBI Taxonomy" id="1280514"/>
    <lineage>
        <taxon>Bacteria</taxon>
        <taxon>Bacillati</taxon>
        <taxon>Actinomycetota</taxon>
        <taxon>Acidimicrobiia</taxon>
        <taxon>Acidimicrobiales</taxon>
        <taxon>Acidimicrobiaceae</taxon>
        <taxon>Acidithrix</taxon>
    </lineage>
</organism>
<dbReference type="GO" id="GO:0070402">
    <property type="term" value="F:NADPH binding"/>
    <property type="evidence" value="ECO:0007669"/>
    <property type="project" value="TreeGrafter"/>
</dbReference>
<reference evidence="4 5" key="1">
    <citation type="submission" date="2015-01" db="EMBL/GenBank/DDBJ databases">
        <title>Draft genome of the acidophilic iron oxidizer Acidithrix ferrooxidans strain Py-F3.</title>
        <authorList>
            <person name="Poehlein A."/>
            <person name="Eisen S."/>
            <person name="Schloemann M."/>
            <person name="Johnson B.D."/>
            <person name="Daniel R."/>
            <person name="Muehling M."/>
        </authorList>
    </citation>
    <scope>NUCLEOTIDE SEQUENCE [LARGE SCALE GENOMIC DNA]</scope>
    <source>
        <strain evidence="4 5">Py-F3</strain>
    </source>
</reference>
<proteinExistence type="predicted"/>
<dbReference type="Gene3D" id="3.90.180.10">
    <property type="entry name" value="Medium-chain alcohol dehydrogenases, catalytic domain"/>
    <property type="match status" value="1"/>
</dbReference>
<dbReference type="AlphaFoldDB" id="A0A0D8HI77"/>
<evidence type="ECO:0000256" key="1">
    <source>
        <dbReference type="ARBA" id="ARBA00022857"/>
    </source>
</evidence>
<dbReference type="InterPro" id="IPR011032">
    <property type="entry name" value="GroES-like_sf"/>
</dbReference>
<name>A0A0D8HI77_9ACTN</name>
<keyword evidence="4" id="KW-0808">Transferase</keyword>
<dbReference type="PANTHER" id="PTHR48106">
    <property type="entry name" value="QUINONE OXIDOREDUCTASE PIG3-RELATED"/>
    <property type="match status" value="1"/>
</dbReference>
<keyword evidence="5" id="KW-1185">Reference proteome</keyword>
<keyword evidence="2" id="KW-0560">Oxidoreductase</keyword>
<evidence type="ECO:0000259" key="3">
    <source>
        <dbReference type="SMART" id="SM00829"/>
    </source>
</evidence>
<evidence type="ECO:0000313" key="5">
    <source>
        <dbReference type="Proteomes" id="UP000032360"/>
    </source>
</evidence>
<dbReference type="SUPFAM" id="SSF51735">
    <property type="entry name" value="NAD(P)-binding Rossmann-fold domains"/>
    <property type="match status" value="1"/>
</dbReference>
<dbReference type="GO" id="GO:0004315">
    <property type="term" value="F:3-oxoacyl-[acyl-carrier-protein] synthase activity"/>
    <property type="evidence" value="ECO:0007669"/>
    <property type="project" value="UniProtKB-EC"/>
</dbReference>
<dbReference type="STRING" id="1280514.AXFE_13980"/>
<dbReference type="SMART" id="SM00829">
    <property type="entry name" value="PKS_ER"/>
    <property type="match status" value="1"/>
</dbReference>
<dbReference type="InterPro" id="IPR020843">
    <property type="entry name" value="ER"/>
</dbReference>
<dbReference type="OrthoDB" id="9780520at2"/>
<dbReference type="InterPro" id="IPR036291">
    <property type="entry name" value="NAD(P)-bd_dom_sf"/>
</dbReference>
<feature type="domain" description="Enoyl reductase (ER)" evidence="3">
    <location>
        <begin position="9"/>
        <end position="309"/>
    </location>
</feature>
<dbReference type="Proteomes" id="UP000032360">
    <property type="component" value="Unassembled WGS sequence"/>
</dbReference>